<protein>
    <recommendedName>
        <fullName evidence="4">Cyclin-dependent kinase inhibitor</fullName>
    </recommendedName>
</protein>
<sequence length="116" mass="13205">MRRLSSFSQHRLAIRWISESENSRALTFSLPHFHAMNAGTACPFQRRVVKTSYLFRGENTPSSEVQAGSDELESTATPRESNSRRCSTAEKMPTTAELEEFFVAAEMNLQKQFIDK</sequence>
<dbReference type="GO" id="GO:0051726">
    <property type="term" value="P:regulation of cell cycle"/>
    <property type="evidence" value="ECO:0007669"/>
    <property type="project" value="InterPro"/>
</dbReference>
<dbReference type="EMBL" id="JACGWJ010000013">
    <property type="protein sequence ID" value="KAL0377723.1"/>
    <property type="molecule type" value="Genomic_DNA"/>
</dbReference>
<comment type="caution">
    <text evidence="3">The sequence shown here is derived from an EMBL/GenBank/DDBJ whole genome shotgun (WGS) entry which is preliminary data.</text>
</comment>
<dbReference type="InterPro" id="IPR044275">
    <property type="entry name" value="KRP"/>
</dbReference>
<dbReference type="GO" id="GO:0004861">
    <property type="term" value="F:cyclin-dependent protein serine/threonine kinase inhibitor activity"/>
    <property type="evidence" value="ECO:0007669"/>
    <property type="project" value="InterPro"/>
</dbReference>
<feature type="region of interest" description="Disordered" evidence="2">
    <location>
        <begin position="59"/>
        <end position="90"/>
    </location>
</feature>
<accession>A0AAW2RD69</accession>
<name>A0AAW2RD69_SESRA</name>
<evidence type="ECO:0008006" key="4">
    <source>
        <dbReference type="Google" id="ProtNLM"/>
    </source>
</evidence>
<organism evidence="3">
    <name type="scientific">Sesamum radiatum</name>
    <name type="common">Black benniseed</name>
    <dbReference type="NCBI Taxonomy" id="300843"/>
    <lineage>
        <taxon>Eukaryota</taxon>
        <taxon>Viridiplantae</taxon>
        <taxon>Streptophyta</taxon>
        <taxon>Embryophyta</taxon>
        <taxon>Tracheophyta</taxon>
        <taxon>Spermatophyta</taxon>
        <taxon>Magnoliopsida</taxon>
        <taxon>eudicotyledons</taxon>
        <taxon>Gunneridae</taxon>
        <taxon>Pentapetalae</taxon>
        <taxon>asterids</taxon>
        <taxon>lamiids</taxon>
        <taxon>Lamiales</taxon>
        <taxon>Pedaliaceae</taxon>
        <taxon>Sesamum</taxon>
    </lineage>
</organism>
<reference evidence="3" key="1">
    <citation type="submission" date="2020-06" db="EMBL/GenBank/DDBJ databases">
        <authorList>
            <person name="Li T."/>
            <person name="Hu X."/>
            <person name="Zhang T."/>
            <person name="Song X."/>
            <person name="Zhang H."/>
            <person name="Dai N."/>
            <person name="Sheng W."/>
            <person name="Hou X."/>
            <person name="Wei L."/>
        </authorList>
    </citation>
    <scope>NUCLEOTIDE SEQUENCE</scope>
    <source>
        <strain evidence="3">G02</strain>
        <tissue evidence="3">Leaf</tissue>
    </source>
</reference>
<dbReference type="PANTHER" id="PTHR46776">
    <property type="entry name" value="CYCLIN-DEPENDENT KINASE INHIBITOR 4-RELATED"/>
    <property type="match status" value="1"/>
</dbReference>
<gene>
    <name evidence="3" type="ORF">Sradi_3077800</name>
</gene>
<reference evidence="3" key="2">
    <citation type="journal article" date="2024" name="Plant">
        <title>Genomic evolution and insights into agronomic trait innovations of Sesamum species.</title>
        <authorList>
            <person name="Miao H."/>
            <person name="Wang L."/>
            <person name="Qu L."/>
            <person name="Liu H."/>
            <person name="Sun Y."/>
            <person name="Le M."/>
            <person name="Wang Q."/>
            <person name="Wei S."/>
            <person name="Zheng Y."/>
            <person name="Lin W."/>
            <person name="Duan Y."/>
            <person name="Cao H."/>
            <person name="Xiong S."/>
            <person name="Wang X."/>
            <person name="Wei L."/>
            <person name="Li C."/>
            <person name="Ma Q."/>
            <person name="Ju M."/>
            <person name="Zhao R."/>
            <person name="Li G."/>
            <person name="Mu C."/>
            <person name="Tian Q."/>
            <person name="Mei H."/>
            <person name="Zhang T."/>
            <person name="Gao T."/>
            <person name="Zhang H."/>
        </authorList>
    </citation>
    <scope>NUCLEOTIDE SEQUENCE</scope>
    <source>
        <strain evidence="3">G02</strain>
    </source>
</reference>
<evidence type="ECO:0000313" key="3">
    <source>
        <dbReference type="EMBL" id="KAL0377723.1"/>
    </source>
</evidence>
<evidence type="ECO:0000256" key="2">
    <source>
        <dbReference type="SAM" id="MobiDB-lite"/>
    </source>
</evidence>
<keyword evidence="1" id="KW-0131">Cell cycle</keyword>
<proteinExistence type="predicted"/>
<dbReference type="AlphaFoldDB" id="A0AAW2RD69"/>
<evidence type="ECO:0000256" key="1">
    <source>
        <dbReference type="ARBA" id="ARBA00023306"/>
    </source>
</evidence>
<feature type="compositionally biased region" description="Polar residues" evidence="2">
    <location>
        <begin position="74"/>
        <end position="86"/>
    </location>
</feature>